<evidence type="ECO:0000256" key="16">
    <source>
        <dbReference type="PIRSR" id="PIRSR000167-2"/>
    </source>
</evidence>
<comment type="subunit">
    <text evidence="4">Monomer.</text>
</comment>
<dbReference type="GO" id="GO:0046872">
    <property type="term" value="F:metal ion binding"/>
    <property type="evidence" value="ECO:0007669"/>
    <property type="project" value="UniProtKB-KW"/>
</dbReference>
<proteinExistence type="inferred from homology"/>
<dbReference type="Proteomes" id="UP000297475">
    <property type="component" value="Unassembled WGS sequence"/>
</dbReference>
<evidence type="ECO:0000256" key="14">
    <source>
        <dbReference type="PIRNR" id="PIRNR000167"/>
    </source>
</evidence>
<dbReference type="Pfam" id="PF04055">
    <property type="entry name" value="Radical_SAM"/>
    <property type="match status" value="1"/>
</dbReference>
<evidence type="ECO:0000256" key="11">
    <source>
        <dbReference type="ARBA" id="ARBA00023014"/>
    </source>
</evidence>
<dbReference type="Gene3D" id="3.20.20.70">
    <property type="entry name" value="Aldolase class I"/>
    <property type="match status" value="1"/>
</dbReference>
<keyword evidence="9 14" id="KW-0560">Oxidoreductase</keyword>
<accession>A0A4Z0WD41</accession>
<dbReference type="InterPro" id="IPR010723">
    <property type="entry name" value="HemN_C"/>
</dbReference>
<dbReference type="InterPro" id="IPR013785">
    <property type="entry name" value="Aldolase_TIM"/>
</dbReference>
<evidence type="ECO:0000256" key="4">
    <source>
        <dbReference type="ARBA" id="ARBA00011245"/>
    </source>
</evidence>
<dbReference type="SFLD" id="SFLDS00029">
    <property type="entry name" value="Radical_SAM"/>
    <property type="match status" value="1"/>
</dbReference>
<feature type="binding site" evidence="16">
    <location>
        <position position="77"/>
    </location>
    <ligand>
        <name>[4Fe-4S] cluster</name>
        <dbReference type="ChEBI" id="CHEBI:49883"/>
        <note>4Fe-4S-S-AdoMet</note>
    </ligand>
</feature>
<dbReference type="InterPro" id="IPR006638">
    <property type="entry name" value="Elp3/MiaA/NifB-like_rSAM"/>
</dbReference>
<dbReference type="UniPathway" id="UPA00251">
    <property type="reaction ID" value="UER00323"/>
</dbReference>
<dbReference type="RefSeq" id="WP_135483592.1">
    <property type="nucleotide sequence ID" value="NZ_SRMF01000004.1"/>
</dbReference>
<dbReference type="NCBIfam" id="TIGR00538">
    <property type="entry name" value="hemN"/>
    <property type="match status" value="1"/>
</dbReference>
<feature type="binding site" evidence="16">
    <location>
        <position position="73"/>
    </location>
    <ligand>
        <name>[4Fe-4S] cluster</name>
        <dbReference type="ChEBI" id="CHEBI:49883"/>
        <note>4Fe-4S-S-AdoMet</note>
    </ligand>
</feature>
<keyword evidence="19" id="KW-1185">Reference proteome</keyword>
<dbReference type="SMART" id="SM00729">
    <property type="entry name" value="Elp3"/>
    <property type="match status" value="1"/>
</dbReference>
<comment type="pathway">
    <text evidence="2 14">Porphyrin-containing compound metabolism; protoporphyrin-IX biosynthesis; protoporphyrinogen-IX from coproporphyrinogen-III (AdoMet route): step 1/1.</text>
</comment>
<dbReference type="InterPro" id="IPR007197">
    <property type="entry name" value="rSAM"/>
</dbReference>
<feature type="domain" description="Radical SAM core" evidence="17">
    <location>
        <begin position="58"/>
        <end position="294"/>
    </location>
</feature>
<reference evidence="18 19" key="1">
    <citation type="submission" date="2019-04" db="EMBL/GenBank/DDBJ databases">
        <title>Natronospirillum operosus gen. nov., sp. nov., a haloalkaliphilic satellite isolated from decaying biomass of laboratory culture of cyanobacterium Geitlerinema sp. and proposal of Natronospirillaceae fam. nov. and Saccharospirillaceae fam. nov.</title>
        <authorList>
            <person name="Kevbrin V."/>
            <person name="Boltyanskaya Y."/>
            <person name="Koziaeva V."/>
            <person name="Grouzdev D.S."/>
            <person name="Park M."/>
            <person name="Cho J."/>
        </authorList>
    </citation>
    <scope>NUCLEOTIDE SEQUENCE [LARGE SCALE GENOMIC DNA]</scope>
    <source>
        <strain evidence="18 19">G-116</strain>
    </source>
</reference>
<evidence type="ECO:0000256" key="6">
    <source>
        <dbReference type="ARBA" id="ARBA00022490"/>
    </source>
</evidence>
<dbReference type="PANTHER" id="PTHR13932:SF6">
    <property type="entry name" value="OXYGEN-INDEPENDENT COPROPORPHYRINOGEN III OXIDASE"/>
    <property type="match status" value="1"/>
</dbReference>
<dbReference type="Gene3D" id="1.10.10.920">
    <property type="match status" value="1"/>
</dbReference>
<dbReference type="Pfam" id="PF06969">
    <property type="entry name" value="HemN_C"/>
    <property type="match status" value="1"/>
</dbReference>
<feature type="binding site" evidence="15">
    <location>
        <position position="257"/>
    </location>
    <ligand>
        <name>S-adenosyl-L-methionine</name>
        <dbReference type="ChEBI" id="CHEBI:59789"/>
        <label>2</label>
    </ligand>
</feature>
<evidence type="ECO:0000256" key="5">
    <source>
        <dbReference type="ARBA" id="ARBA00022485"/>
    </source>
</evidence>
<dbReference type="GO" id="GO:0051539">
    <property type="term" value="F:4 iron, 4 sulfur cluster binding"/>
    <property type="evidence" value="ECO:0007669"/>
    <property type="project" value="UniProtKB-KW"/>
</dbReference>
<dbReference type="SUPFAM" id="SSF102114">
    <property type="entry name" value="Radical SAM enzymes"/>
    <property type="match status" value="1"/>
</dbReference>
<keyword evidence="8 14" id="KW-0479">Metal-binding</keyword>
<comment type="catalytic activity">
    <reaction evidence="13 14">
        <text>coproporphyrinogen III + 2 S-adenosyl-L-methionine = protoporphyrinogen IX + 2 5'-deoxyadenosine + 2 L-methionine + 2 CO2</text>
        <dbReference type="Rhea" id="RHEA:15425"/>
        <dbReference type="ChEBI" id="CHEBI:16526"/>
        <dbReference type="ChEBI" id="CHEBI:17319"/>
        <dbReference type="ChEBI" id="CHEBI:57307"/>
        <dbReference type="ChEBI" id="CHEBI:57309"/>
        <dbReference type="ChEBI" id="CHEBI:57844"/>
        <dbReference type="ChEBI" id="CHEBI:59789"/>
        <dbReference type="EC" id="1.3.98.3"/>
    </reaction>
</comment>
<sequence>MKGSQQTTDDRLALTPVAWPTELIERYNLSGPRYTSYPTALSFADCTQEQAARIMDSTDPAAPLSLYVHIPFCRHLCYYCACNKVVTRDVGKADAYLDALEEEMQFHSAWHRERPVSQLHWGGGTPTFLTDVQTDRLCDLLERYFNLGADPEGREFSVEVDPRVTSAERLQQLHERGFNRLSLGVQDFNIDTQKAVHRVQSFALVADLMAAAREIGYRSINVDLIYGLPLQTVERFHETLTKIIALRPDRIASYRYAHLPSRFSPQRRIISSDLPAADTTLDIMRDTVMTLQRAGYQYIGMDHFALPEDELVQAYRSGTLQRNFQGYSTRADTDLLGLGMSAISQLGGSYLQNHKDLADYQQAVQTGSAVIKGYSPSRDDDIRRHVIMRLACQGELQWPELETRFDINARLYFAREWPALNELATDGLLELTESHVRVTATGRLLLRAILMVFDAHLSQTPSARYSRVM</sequence>
<keyword evidence="5 14" id="KW-0004">4Fe-4S</keyword>
<dbReference type="GO" id="GO:0006782">
    <property type="term" value="P:protoporphyrinogen IX biosynthetic process"/>
    <property type="evidence" value="ECO:0007669"/>
    <property type="project" value="UniProtKB-UniPathway"/>
</dbReference>
<dbReference type="InterPro" id="IPR034505">
    <property type="entry name" value="Coproporphyrinogen-III_oxidase"/>
</dbReference>
<keyword evidence="12 14" id="KW-0627">Porphyrin biosynthesis</keyword>
<evidence type="ECO:0000256" key="7">
    <source>
        <dbReference type="ARBA" id="ARBA00022691"/>
    </source>
</evidence>
<feature type="binding site" evidence="15">
    <location>
        <position position="223"/>
    </location>
    <ligand>
        <name>S-adenosyl-L-methionine</name>
        <dbReference type="ChEBI" id="CHEBI:59789"/>
        <label>2</label>
    </ligand>
</feature>
<dbReference type="GO" id="GO:0051989">
    <property type="term" value="F:coproporphyrinogen dehydrogenase activity"/>
    <property type="evidence" value="ECO:0007669"/>
    <property type="project" value="UniProtKB-EC"/>
</dbReference>
<evidence type="ECO:0000256" key="3">
    <source>
        <dbReference type="ARBA" id="ARBA00005493"/>
    </source>
</evidence>
<comment type="caution">
    <text evidence="18">The sequence shown here is derived from an EMBL/GenBank/DDBJ whole genome shotgun (WGS) entry which is preliminary data.</text>
</comment>
<dbReference type="PIRSF" id="PIRSF000167">
    <property type="entry name" value="HemN"/>
    <property type="match status" value="1"/>
</dbReference>
<evidence type="ECO:0000313" key="18">
    <source>
        <dbReference type="EMBL" id="TGG92920.1"/>
    </source>
</evidence>
<keyword evidence="7 14" id="KW-0949">S-adenosyl-L-methionine</keyword>
<comment type="subcellular location">
    <subcellularLocation>
        <location evidence="1 14">Cytoplasm</location>
    </subcellularLocation>
</comment>
<dbReference type="OrthoDB" id="9808022at2"/>
<comment type="similarity">
    <text evidence="3 14">Belongs to the anaerobic coproporphyrinogen-III oxidase family.</text>
</comment>
<evidence type="ECO:0000256" key="8">
    <source>
        <dbReference type="ARBA" id="ARBA00022723"/>
    </source>
</evidence>
<protein>
    <recommendedName>
        <fullName evidence="14">Coproporphyrinogen-III oxidase</fullName>
        <ecNumber evidence="14">1.3.98.3</ecNumber>
    </recommendedName>
</protein>
<feature type="binding site" evidence="15">
    <location>
        <position position="343"/>
    </location>
    <ligand>
        <name>S-adenosyl-L-methionine</name>
        <dbReference type="ChEBI" id="CHEBI:59789"/>
        <label>1</label>
    </ligand>
</feature>
<evidence type="ECO:0000313" key="19">
    <source>
        <dbReference type="Proteomes" id="UP000297475"/>
    </source>
</evidence>
<comment type="cofactor">
    <cofactor evidence="14 16">
        <name>[4Fe-4S] cluster</name>
        <dbReference type="ChEBI" id="CHEBI:49883"/>
    </cofactor>
    <text evidence="14 16">Binds 1 [4Fe-4S] cluster. The cluster is coordinated with 3 cysteines and an exchangeable S-adenosyl-L-methionine.</text>
</comment>
<dbReference type="EC" id="1.3.98.3" evidence="14"/>
<dbReference type="EMBL" id="SRMF01000004">
    <property type="protein sequence ID" value="TGG92920.1"/>
    <property type="molecule type" value="Genomic_DNA"/>
</dbReference>
<dbReference type="InterPro" id="IPR058240">
    <property type="entry name" value="rSAM_sf"/>
</dbReference>
<dbReference type="GO" id="GO:0004109">
    <property type="term" value="F:coproporphyrinogen oxidase activity"/>
    <property type="evidence" value="ECO:0007669"/>
    <property type="project" value="InterPro"/>
</dbReference>
<dbReference type="GO" id="GO:0005737">
    <property type="term" value="C:cytoplasm"/>
    <property type="evidence" value="ECO:0007669"/>
    <property type="project" value="UniProtKB-SubCell"/>
</dbReference>
<dbReference type="PROSITE" id="PS51918">
    <property type="entry name" value="RADICAL_SAM"/>
    <property type="match status" value="1"/>
</dbReference>
<name>A0A4Z0WD41_9GAMM</name>
<gene>
    <name evidence="18" type="primary">hemN</name>
    <name evidence="18" type="ORF">E4656_12430</name>
</gene>
<keyword evidence="11 14" id="KW-0411">Iron-sulfur</keyword>
<feature type="binding site" evidence="16">
    <location>
        <position position="80"/>
    </location>
    <ligand>
        <name>[4Fe-4S] cluster</name>
        <dbReference type="ChEBI" id="CHEBI:49883"/>
        <note>4Fe-4S-S-AdoMet</note>
    </ligand>
</feature>
<evidence type="ECO:0000256" key="1">
    <source>
        <dbReference type="ARBA" id="ARBA00004496"/>
    </source>
</evidence>
<feature type="binding site" evidence="15">
    <location>
        <position position="159"/>
    </location>
    <ligand>
        <name>S-adenosyl-L-methionine</name>
        <dbReference type="ChEBI" id="CHEBI:59789"/>
        <label>1</label>
    </ligand>
</feature>
<evidence type="ECO:0000256" key="10">
    <source>
        <dbReference type="ARBA" id="ARBA00023004"/>
    </source>
</evidence>
<feature type="binding site" evidence="15">
    <location>
        <begin position="79"/>
        <end position="81"/>
    </location>
    <ligand>
        <name>S-adenosyl-L-methionine</name>
        <dbReference type="ChEBI" id="CHEBI:59789"/>
        <label>2</label>
    </ligand>
</feature>
<feature type="binding site" evidence="15">
    <location>
        <position position="198"/>
    </location>
    <ligand>
        <name>S-adenosyl-L-methionine</name>
        <dbReference type="ChEBI" id="CHEBI:59789"/>
        <label>2</label>
    </ligand>
</feature>
<organism evidence="18 19">
    <name type="scientific">Natronospirillum operosum</name>
    <dbReference type="NCBI Taxonomy" id="2759953"/>
    <lineage>
        <taxon>Bacteria</taxon>
        <taxon>Pseudomonadati</taxon>
        <taxon>Pseudomonadota</taxon>
        <taxon>Gammaproteobacteria</taxon>
        <taxon>Oceanospirillales</taxon>
        <taxon>Natronospirillaceae</taxon>
        <taxon>Natronospirillum</taxon>
    </lineage>
</organism>
<dbReference type="CDD" id="cd01335">
    <property type="entry name" value="Radical_SAM"/>
    <property type="match status" value="1"/>
</dbReference>
<feature type="binding site" evidence="15">
    <location>
        <position position="67"/>
    </location>
    <ligand>
        <name>S-adenosyl-L-methionine</name>
        <dbReference type="ChEBI" id="CHEBI:59789"/>
        <label>1</label>
    </ligand>
</feature>
<evidence type="ECO:0000256" key="9">
    <source>
        <dbReference type="ARBA" id="ARBA00023002"/>
    </source>
</evidence>
<feature type="binding site" evidence="15">
    <location>
        <position position="186"/>
    </location>
    <ligand>
        <name>S-adenosyl-L-methionine</name>
        <dbReference type="ChEBI" id="CHEBI:59789"/>
        <label>2</label>
    </ligand>
</feature>
<keyword evidence="10 14" id="KW-0408">Iron</keyword>
<dbReference type="SFLD" id="SFLDG01065">
    <property type="entry name" value="anaerobic_coproporphyrinogen-I"/>
    <property type="match status" value="1"/>
</dbReference>
<dbReference type="AlphaFoldDB" id="A0A4Z0WD41"/>
<evidence type="ECO:0000256" key="13">
    <source>
        <dbReference type="ARBA" id="ARBA00048321"/>
    </source>
</evidence>
<evidence type="ECO:0000256" key="15">
    <source>
        <dbReference type="PIRSR" id="PIRSR000167-1"/>
    </source>
</evidence>
<feature type="binding site" evidence="15">
    <location>
        <begin position="124"/>
        <end position="125"/>
    </location>
    <ligand>
        <name>S-adenosyl-L-methionine</name>
        <dbReference type="ChEBI" id="CHEBI:59789"/>
        <label>2</label>
    </ligand>
</feature>
<dbReference type="InterPro" id="IPR004558">
    <property type="entry name" value="Coprogen_oxidase_HemN"/>
</dbReference>
<evidence type="ECO:0000256" key="12">
    <source>
        <dbReference type="ARBA" id="ARBA00023244"/>
    </source>
</evidence>
<evidence type="ECO:0000256" key="2">
    <source>
        <dbReference type="ARBA" id="ARBA00004785"/>
    </source>
</evidence>
<keyword evidence="6 14" id="KW-0963">Cytoplasm</keyword>
<evidence type="ECO:0000259" key="17">
    <source>
        <dbReference type="PROSITE" id="PS51918"/>
    </source>
</evidence>
<feature type="binding site" evidence="15">
    <location>
        <position position="123"/>
    </location>
    <ligand>
        <name>S-adenosyl-L-methionine</name>
        <dbReference type="ChEBI" id="CHEBI:59789"/>
        <label>1</label>
    </ligand>
</feature>
<dbReference type="PANTHER" id="PTHR13932">
    <property type="entry name" value="COPROPORPHYRINIGEN III OXIDASE"/>
    <property type="match status" value="1"/>
</dbReference>